<evidence type="ECO:0000313" key="2">
    <source>
        <dbReference type="Proteomes" id="UP000501991"/>
    </source>
</evidence>
<keyword evidence="2" id="KW-1185">Reference proteome</keyword>
<dbReference type="Proteomes" id="UP000501991">
    <property type="component" value="Chromosome"/>
</dbReference>
<evidence type="ECO:0000313" key="1">
    <source>
        <dbReference type="EMBL" id="QID17724.1"/>
    </source>
</evidence>
<sequence length="76" mass="8672">MEVVCNNPVLYVVDFPGFDVLEVIDKRLGRGTVFRDAAARRFRAELAELSSSEEIADFDELITHYQTLLNQPAVYH</sequence>
<organism evidence="1 2">
    <name type="scientific">Nitrogeniibacter mangrovi</name>
    <dbReference type="NCBI Taxonomy" id="2016596"/>
    <lineage>
        <taxon>Bacteria</taxon>
        <taxon>Pseudomonadati</taxon>
        <taxon>Pseudomonadota</taxon>
        <taxon>Betaproteobacteria</taxon>
        <taxon>Rhodocyclales</taxon>
        <taxon>Zoogloeaceae</taxon>
        <taxon>Nitrogeniibacter</taxon>
    </lineage>
</organism>
<gene>
    <name evidence="1" type="ORF">G3580_08745</name>
</gene>
<name>A0A6C1B656_9RHOO</name>
<dbReference type="InterPro" id="IPR021951">
    <property type="entry name" value="DUF3567"/>
</dbReference>
<reference evidence="1 2" key="1">
    <citation type="submission" date="2020-02" db="EMBL/GenBank/DDBJ databases">
        <title>Nitrogenibacter mangrovi gen. nov., sp. nov. isolated from mangrove sediment, a denitrifying betaproteobacterium.</title>
        <authorList>
            <person name="Liao H."/>
            <person name="Tian Y."/>
        </authorList>
    </citation>
    <scope>NUCLEOTIDE SEQUENCE [LARGE SCALE GENOMIC DNA]</scope>
    <source>
        <strain evidence="1 2">M9-3-2</strain>
    </source>
</reference>
<dbReference type="Pfam" id="PF12091">
    <property type="entry name" value="DUF3567"/>
    <property type="match status" value="1"/>
</dbReference>
<accession>A0A6C1B656</accession>
<dbReference type="KEGG" id="azq:G3580_08745"/>
<proteinExistence type="predicted"/>
<protein>
    <submittedName>
        <fullName evidence="1">DUF3567 family protein</fullName>
    </submittedName>
</protein>
<dbReference type="RefSeq" id="WP_173764887.1">
    <property type="nucleotide sequence ID" value="NZ_CP048836.1"/>
</dbReference>
<dbReference type="EMBL" id="CP048836">
    <property type="protein sequence ID" value="QID17724.1"/>
    <property type="molecule type" value="Genomic_DNA"/>
</dbReference>
<dbReference type="AlphaFoldDB" id="A0A6C1B656"/>